<dbReference type="PANTHER" id="PTHR15141">
    <property type="entry name" value="TRANSCRIPTION ELONGATION FACTOR B POLYPEPTIDE 3"/>
    <property type="match status" value="1"/>
</dbReference>
<feature type="compositionally biased region" description="Polar residues" evidence="1">
    <location>
        <begin position="317"/>
        <end position="328"/>
    </location>
</feature>
<feature type="region of interest" description="Disordered" evidence="1">
    <location>
        <begin position="283"/>
        <end position="443"/>
    </location>
</feature>
<feature type="compositionally biased region" description="Polar residues" evidence="1">
    <location>
        <begin position="196"/>
        <end position="208"/>
    </location>
</feature>
<dbReference type="Pfam" id="PF06881">
    <property type="entry name" value="Elongin_A"/>
    <property type="match status" value="1"/>
</dbReference>
<dbReference type="InterPro" id="IPR010684">
    <property type="entry name" value="RNA_pol_II_trans_fac_SIII_A"/>
</dbReference>
<dbReference type="Gene3D" id="6.10.250.3180">
    <property type="match status" value="1"/>
</dbReference>
<dbReference type="Proteomes" id="UP001166286">
    <property type="component" value="Unassembled WGS sequence"/>
</dbReference>
<evidence type="ECO:0008006" key="4">
    <source>
        <dbReference type="Google" id="ProtNLM"/>
    </source>
</evidence>
<evidence type="ECO:0000313" key="3">
    <source>
        <dbReference type="Proteomes" id="UP001166286"/>
    </source>
</evidence>
<dbReference type="AlphaFoldDB" id="A0AA39R8I2"/>
<dbReference type="GO" id="GO:0006368">
    <property type="term" value="P:transcription elongation by RNA polymerase II"/>
    <property type="evidence" value="ECO:0007669"/>
    <property type="project" value="InterPro"/>
</dbReference>
<gene>
    <name evidence="2" type="ORF">JMJ35_002652</name>
</gene>
<feature type="compositionally biased region" description="Basic and acidic residues" evidence="1">
    <location>
        <begin position="153"/>
        <end position="171"/>
    </location>
</feature>
<dbReference type="GO" id="GO:0070449">
    <property type="term" value="C:elongin complex"/>
    <property type="evidence" value="ECO:0007669"/>
    <property type="project" value="InterPro"/>
</dbReference>
<dbReference type="InterPro" id="IPR051870">
    <property type="entry name" value="Elongin-A_domain"/>
</dbReference>
<proteinExistence type="predicted"/>
<reference evidence="2" key="1">
    <citation type="submission" date="2023-03" db="EMBL/GenBank/DDBJ databases">
        <title>Complete genome of Cladonia borealis.</title>
        <authorList>
            <person name="Park H."/>
        </authorList>
    </citation>
    <scope>NUCLEOTIDE SEQUENCE</scope>
    <source>
        <strain evidence="2">ANT050790</strain>
    </source>
</reference>
<dbReference type="EMBL" id="JAFEKC020000004">
    <property type="protein sequence ID" value="KAK0515273.1"/>
    <property type="molecule type" value="Genomic_DNA"/>
</dbReference>
<accession>A0AA39R8I2</accession>
<feature type="compositionally biased region" description="Polar residues" evidence="1">
    <location>
        <begin position="363"/>
        <end position="391"/>
    </location>
</feature>
<evidence type="ECO:0000313" key="2">
    <source>
        <dbReference type="EMBL" id="KAK0515273.1"/>
    </source>
</evidence>
<sequence length="443" mass="49708">MPARPLYKAAVTACIKNIRSITDVGDVGYEVVLPVLAKIDNPEQLRQIEIASPQICGADGDLWLEFIKRDIPNYTTKPHIPRNPKSWYKVYKKLLAESKKEVDEDAILLKAELDRIKQEQARNNIKTVELNVYKVPEGLKPQGPTLIMTRKPQFQDKLWRPPPDNRLKASEDSDPDEPTHPSPGHPGHSTHPTRAARQNPSTTRANPHQKSKLDKIRKEVKANSLFQHHNRNQHPEMKLKPVSTNKVIAKDKIMAKNKIISTDKRVKAPRRMVSEHQRPAVLQPLDPSIKPPTVFNPKRARLEPEQPTVGEMESRRLTSATKSTSIPQRSEYRTISPLPHADEPLPSIETPSKIATLLAAVHGSTTSQPTQSLNTSDPPPTTTKAVSTPNNGAIHPPRRDSPYVRPSANTSSPSRSGVRPPMQIKRKPPVDIFMRPAKRQRAD</sequence>
<keyword evidence="3" id="KW-1185">Reference proteome</keyword>
<comment type="caution">
    <text evidence="2">The sequence shown here is derived from an EMBL/GenBank/DDBJ whole genome shotgun (WGS) entry which is preliminary data.</text>
</comment>
<dbReference type="PANTHER" id="PTHR15141:SF76">
    <property type="entry name" value="TRANSCRIPTION ELONGATION FACTOR B POLYPEPTIDE 3"/>
    <property type="match status" value="1"/>
</dbReference>
<feature type="region of interest" description="Disordered" evidence="1">
    <location>
        <begin position="139"/>
        <end position="213"/>
    </location>
</feature>
<name>A0AA39R8I2_9LECA</name>
<protein>
    <recommendedName>
        <fullName evidence="4">Elongin-A</fullName>
    </recommendedName>
</protein>
<organism evidence="2 3">
    <name type="scientific">Cladonia borealis</name>
    <dbReference type="NCBI Taxonomy" id="184061"/>
    <lineage>
        <taxon>Eukaryota</taxon>
        <taxon>Fungi</taxon>
        <taxon>Dikarya</taxon>
        <taxon>Ascomycota</taxon>
        <taxon>Pezizomycotina</taxon>
        <taxon>Lecanoromycetes</taxon>
        <taxon>OSLEUM clade</taxon>
        <taxon>Lecanoromycetidae</taxon>
        <taxon>Lecanorales</taxon>
        <taxon>Lecanorineae</taxon>
        <taxon>Cladoniaceae</taxon>
        <taxon>Cladonia</taxon>
    </lineage>
</organism>
<evidence type="ECO:0000256" key="1">
    <source>
        <dbReference type="SAM" id="MobiDB-lite"/>
    </source>
</evidence>